<evidence type="ECO:0000313" key="1">
    <source>
        <dbReference type="EMBL" id="KAI8004649.1"/>
    </source>
</evidence>
<evidence type="ECO:0000313" key="2">
    <source>
        <dbReference type="Proteomes" id="UP001060215"/>
    </source>
</evidence>
<dbReference type="Proteomes" id="UP001060215">
    <property type="component" value="Chromosome 9"/>
</dbReference>
<organism evidence="1 2">
    <name type="scientific">Camellia lanceoleosa</name>
    <dbReference type="NCBI Taxonomy" id="1840588"/>
    <lineage>
        <taxon>Eukaryota</taxon>
        <taxon>Viridiplantae</taxon>
        <taxon>Streptophyta</taxon>
        <taxon>Embryophyta</taxon>
        <taxon>Tracheophyta</taxon>
        <taxon>Spermatophyta</taxon>
        <taxon>Magnoliopsida</taxon>
        <taxon>eudicotyledons</taxon>
        <taxon>Gunneridae</taxon>
        <taxon>Pentapetalae</taxon>
        <taxon>asterids</taxon>
        <taxon>Ericales</taxon>
        <taxon>Theaceae</taxon>
        <taxon>Camellia</taxon>
    </lineage>
</organism>
<reference evidence="1 2" key="1">
    <citation type="journal article" date="2022" name="Plant J.">
        <title>Chromosome-level genome of Camellia lanceoleosa provides a valuable resource for understanding genome evolution and self-incompatibility.</title>
        <authorList>
            <person name="Gong W."/>
            <person name="Xiao S."/>
            <person name="Wang L."/>
            <person name="Liao Z."/>
            <person name="Chang Y."/>
            <person name="Mo W."/>
            <person name="Hu G."/>
            <person name="Li W."/>
            <person name="Zhao G."/>
            <person name="Zhu H."/>
            <person name="Hu X."/>
            <person name="Ji K."/>
            <person name="Xiang X."/>
            <person name="Song Q."/>
            <person name="Yuan D."/>
            <person name="Jin S."/>
            <person name="Zhang L."/>
        </authorList>
    </citation>
    <scope>NUCLEOTIDE SEQUENCE [LARGE SCALE GENOMIC DNA]</scope>
    <source>
        <strain evidence="1">SQ_2022a</strain>
    </source>
</reference>
<proteinExistence type="predicted"/>
<feature type="non-terminal residue" evidence="1">
    <location>
        <position position="94"/>
    </location>
</feature>
<keyword evidence="2" id="KW-1185">Reference proteome</keyword>
<sequence length="94" mass="10314">MGSLRWQGIYLGLLGEANDFLVMMEGMGCMPNHATYNVMVRGFLKANDYTEANILAEKMIGRGFSADASTLGTVVDLLLAKGQDPTLFHMIKKL</sequence>
<comment type="caution">
    <text evidence="1">The sequence shown here is derived from an EMBL/GenBank/DDBJ whole genome shotgun (WGS) entry which is preliminary data.</text>
</comment>
<protein>
    <submittedName>
        <fullName evidence="1">Pentatricopeptide repeat-containing protein</fullName>
    </submittedName>
</protein>
<name>A0ACC0GUF9_9ERIC</name>
<dbReference type="EMBL" id="CM045766">
    <property type="protein sequence ID" value="KAI8004649.1"/>
    <property type="molecule type" value="Genomic_DNA"/>
</dbReference>
<accession>A0ACC0GUF9</accession>
<gene>
    <name evidence="1" type="ORF">LOK49_LG08G02819</name>
</gene>